<accession>A0A4Y9XXW2</accession>
<dbReference type="EMBL" id="SEOQ01001080">
    <property type="protein sequence ID" value="TFY53991.1"/>
    <property type="molecule type" value="Genomic_DNA"/>
</dbReference>
<feature type="compositionally biased region" description="Basic and acidic residues" evidence="1">
    <location>
        <begin position="56"/>
        <end position="70"/>
    </location>
</feature>
<keyword evidence="3" id="KW-1185">Reference proteome</keyword>
<dbReference type="OrthoDB" id="3303095at2759"/>
<comment type="caution">
    <text evidence="2">The sequence shown here is derived from an EMBL/GenBank/DDBJ whole genome shotgun (WGS) entry which is preliminary data.</text>
</comment>
<dbReference type="AlphaFoldDB" id="A0A4Y9XXW2"/>
<name>A0A4Y9XXW2_9AGAM</name>
<protein>
    <submittedName>
        <fullName evidence="2">Uncharacterized protein</fullName>
    </submittedName>
</protein>
<dbReference type="Proteomes" id="UP000298327">
    <property type="component" value="Unassembled WGS sequence"/>
</dbReference>
<feature type="compositionally biased region" description="Basic and acidic residues" evidence="1">
    <location>
        <begin position="105"/>
        <end position="120"/>
    </location>
</feature>
<evidence type="ECO:0000256" key="1">
    <source>
        <dbReference type="SAM" id="MobiDB-lite"/>
    </source>
</evidence>
<evidence type="ECO:0000313" key="3">
    <source>
        <dbReference type="Proteomes" id="UP000298327"/>
    </source>
</evidence>
<feature type="compositionally biased region" description="Polar residues" evidence="1">
    <location>
        <begin position="71"/>
        <end position="84"/>
    </location>
</feature>
<proteinExistence type="predicted"/>
<feature type="compositionally biased region" description="Basic and acidic residues" evidence="1">
    <location>
        <begin position="15"/>
        <end position="41"/>
    </location>
</feature>
<feature type="compositionally biased region" description="Basic and acidic residues" evidence="1">
    <location>
        <begin position="87"/>
        <end position="98"/>
    </location>
</feature>
<feature type="region of interest" description="Disordered" evidence="1">
    <location>
        <begin position="1"/>
        <end position="128"/>
    </location>
</feature>
<gene>
    <name evidence="2" type="ORF">EVG20_g9888</name>
</gene>
<reference evidence="2 3" key="1">
    <citation type="submission" date="2019-02" db="EMBL/GenBank/DDBJ databases">
        <title>Genome sequencing of the rare red list fungi Dentipellis fragilis.</title>
        <authorList>
            <person name="Buettner E."/>
            <person name="Kellner H."/>
        </authorList>
    </citation>
    <scope>NUCLEOTIDE SEQUENCE [LARGE SCALE GENOMIC DNA]</scope>
    <source>
        <strain evidence="2 3">DSM 105465</strain>
    </source>
</reference>
<organism evidence="2 3">
    <name type="scientific">Dentipellis fragilis</name>
    <dbReference type="NCBI Taxonomy" id="205917"/>
    <lineage>
        <taxon>Eukaryota</taxon>
        <taxon>Fungi</taxon>
        <taxon>Dikarya</taxon>
        <taxon>Basidiomycota</taxon>
        <taxon>Agaricomycotina</taxon>
        <taxon>Agaricomycetes</taxon>
        <taxon>Russulales</taxon>
        <taxon>Hericiaceae</taxon>
        <taxon>Dentipellis</taxon>
    </lineage>
</organism>
<sequence length="128" mass="14516">MMMTCRGNGSTDGDETWRMSRGLEGEATRQRRGETAKRMERYGSMLEGIGAKCRRPLSENEATDRHENRRTPNGSLKLRQQQLQVEGVDRGDAKDGRVVGEPVDETTRELGARKEEKERNPAVSLVRR</sequence>
<evidence type="ECO:0000313" key="2">
    <source>
        <dbReference type="EMBL" id="TFY53991.1"/>
    </source>
</evidence>